<accession>A0A1X2IJR5</accession>
<dbReference type="InterPro" id="IPR017853">
    <property type="entry name" value="GH"/>
</dbReference>
<keyword evidence="6 8" id="KW-0326">Glycosidase</keyword>
<reference evidence="12 13" key="1">
    <citation type="submission" date="2016-07" db="EMBL/GenBank/DDBJ databases">
        <title>Pervasive Adenine N6-methylation of Active Genes in Fungi.</title>
        <authorList>
            <consortium name="DOE Joint Genome Institute"/>
            <person name="Mondo S.J."/>
            <person name="Dannebaum R.O."/>
            <person name="Kuo R.C."/>
            <person name="Labutti K."/>
            <person name="Haridas S."/>
            <person name="Kuo A."/>
            <person name="Salamov A."/>
            <person name="Ahrendt S.R."/>
            <person name="Lipzen A."/>
            <person name="Sullivan W."/>
            <person name="Andreopoulos W.B."/>
            <person name="Clum A."/>
            <person name="Lindquist E."/>
            <person name="Daum C."/>
            <person name="Ramamoorthy G.K."/>
            <person name="Gryganskyi A."/>
            <person name="Culley D."/>
            <person name="Magnuson J.K."/>
            <person name="James T.Y."/>
            <person name="O'Malley M.A."/>
            <person name="Stajich J.E."/>
            <person name="Spatafora J.W."/>
            <person name="Visel A."/>
            <person name="Grigoriev I.V."/>
        </authorList>
    </citation>
    <scope>NUCLEOTIDE SEQUENCE [LARGE SCALE GENOMIC DNA]</scope>
    <source>
        <strain evidence="12 13">NRRL 1336</strain>
    </source>
</reference>
<dbReference type="PANTHER" id="PTHR45708">
    <property type="entry name" value="ENDOCHITINASE"/>
    <property type="match status" value="1"/>
</dbReference>
<evidence type="ECO:0000259" key="11">
    <source>
        <dbReference type="PROSITE" id="PS51910"/>
    </source>
</evidence>
<dbReference type="InterPro" id="IPR001223">
    <property type="entry name" value="Glyco_hydro18_cat"/>
</dbReference>
<keyword evidence="10" id="KW-0472">Membrane</keyword>
<dbReference type="SUPFAM" id="SSF51445">
    <property type="entry name" value="(Trans)glycosidases"/>
    <property type="match status" value="1"/>
</dbReference>
<dbReference type="Pfam" id="PF00704">
    <property type="entry name" value="Glyco_hydro_18"/>
    <property type="match status" value="1"/>
</dbReference>
<dbReference type="AlphaFoldDB" id="A0A1X2IJR5"/>
<dbReference type="OrthoDB" id="6020543at2759"/>
<keyword evidence="3 8" id="KW-0378">Hydrolase</keyword>
<evidence type="ECO:0000256" key="9">
    <source>
        <dbReference type="RuleBase" id="RU004453"/>
    </source>
</evidence>
<keyword evidence="7" id="KW-0624">Polysaccharide degradation</keyword>
<dbReference type="PROSITE" id="PS01095">
    <property type="entry name" value="GH18_1"/>
    <property type="match status" value="1"/>
</dbReference>
<comment type="caution">
    <text evidence="12">The sequence shown here is derived from an EMBL/GenBank/DDBJ whole genome shotgun (WGS) entry which is preliminary data.</text>
</comment>
<proteinExistence type="inferred from homology"/>
<evidence type="ECO:0000256" key="6">
    <source>
        <dbReference type="ARBA" id="ARBA00023295"/>
    </source>
</evidence>
<keyword evidence="5" id="KW-0119">Carbohydrate metabolism</keyword>
<dbReference type="InterPro" id="IPR050542">
    <property type="entry name" value="Glycosyl_Hydrlase18_Chitinase"/>
</dbReference>
<keyword evidence="10" id="KW-1133">Transmembrane helix</keyword>
<evidence type="ECO:0000256" key="10">
    <source>
        <dbReference type="SAM" id="Phobius"/>
    </source>
</evidence>
<dbReference type="GO" id="GO:0006032">
    <property type="term" value="P:chitin catabolic process"/>
    <property type="evidence" value="ECO:0007669"/>
    <property type="project" value="UniProtKB-KW"/>
</dbReference>
<feature type="transmembrane region" description="Helical" evidence="10">
    <location>
        <begin position="6"/>
        <end position="25"/>
    </location>
</feature>
<evidence type="ECO:0000256" key="8">
    <source>
        <dbReference type="RuleBase" id="RU000489"/>
    </source>
</evidence>
<evidence type="ECO:0000256" key="5">
    <source>
        <dbReference type="ARBA" id="ARBA00023277"/>
    </source>
</evidence>
<comment type="catalytic activity">
    <reaction evidence="1">
        <text>Random endo-hydrolysis of N-acetyl-beta-D-glucosaminide (1-&gt;4)-beta-linkages in chitin and chitodextrins.</text>
        <dbReference type="EC" id="3.2.1.14"/>
    </reaction>
</comment>
<organism evidence="12 13">
    <name type="scientific">Absidia repens</name>
    <dbReference type="NCBI Taxonomy" id="90262"/>
    <lineage>
        <taxon>Eukaryota</taxon>
        <taxon>Fungi</taxon>
        <taxon>Fungi incertae sedis</taxon>
        <taxon>Mucoromycota</taxon>
        <taxon>Mucoromycotina</taxon>
        <taxon>Mucoromycetes</taxon>
        <taxon>Mucorales</taxon>
        <taxon>Cunninghamellaceae</taxon>
        <taxon>Absidia</taxon>
    </lineage>
</organism>
<evidence type="ECO:0000256" key="7">
    <source>
        <dbReference type="ARBA" id="ARBA00023326"/>
    </source>
</evidence>
<comment type="similarity">
    <text evidence="9">Belongs to the glycosyl hydrolase 18 family.</text>
</comment>
<gene>
    <name evidence="12" type="ORF">BCR42DRAFT_478441</name>
</gene>
<dbReference type="PROSITE" id="PS51910">
    <property type="entry name" value="GH18_2"/>
    <property type="match status" value="1"/>
</dbReference>
<dbReference type="EC" id="3.2.1.14" evidence="2"/>
<keyword evidence="13" id="KW-1185">Reference proteome</keyword>
<feature type="domain" description="GH18" evidence="11">
    <location>
        <begin position="46"/>
        <end position="333"/>
    </location>
</feature>
<sequence>MQFLNIILGYIILVPVIVVQCTVLINKNTDIDSFKHRNSYQENNFNNLVLYWGQGNRQEKRLSYYCRQPGVSIIAIGFVHDFTGGHLNSPTMDLADHCSDVENCPQVAEDIKFLGGATGPYRHQKWQADKLARALWIKYLGGTDRILSRPFGDVILDGIDFDPEATSGEGYDKLIHDLRTLFKLYNPPQKKYLLTAAPQCPDLDYYKNNAMYNILHPNPLYSEAYLDLVFVQFYNNYCSASKYSTTGNNNRWHSSNSFNFDEWNSWAEQNSDSTKIYLGILGKENRDDTGYVQFEHLTKILDGVHSYSRFGGVMIWDALYAYSNPVFNGDQYGHATLRYLTQLATPPLTVRVDDTTPLLLPIGPTVYTTLNNDYSDDQKNETATLADSTKMMTPFSCSHGQGFVLLSSMALRNLLVHFGVTSEQLNNLDSSSMNEDVNSTLTKGSYLCFGPTSANGASYGLNFIYNATVAMIDDQRLRPLLSTLDLSTS</sequence>
<dbReference type="GO" id="GO:0005576">
    <property type="term" value="C:extracellular region"/>
    <property type="evidence" value="ECO:0007669"/>
    <property type="project" value="TreeGrafter"/>
</dbReference>
<evidence type="ECO:0000256" key="4">
    <source>
        <dbReference type="ARBA" id="ARBA00023024"/>
    </source>
</evidence>
<dbReference type="Gene3D" id="3.20.20.80">
    <property type="entry name" value="Glycosidases"/>
    <property type="match status" value="1"/>
</dbReference>
<keyword evidence="4" id="KW-0146">Chitin degradation</keyword>
<evidence type="ECO:0000256" key="3">
    <source>
        <dbReference type="ARBA" id="ARBA00022801"/>
    </source>
</evidence>
<evidence type="ECO:0000256" key="1">
    <source>
        <dbReference type="ARBA" id="ARBA00000822"/>
    </source>
</evidence>
<evidence type="ECO:0000256" key="2">
    <source>
        <dbReference type="ARBA" id="ARBA00012729"/>
    </source>
</evidence>
<keyword evidence="10" id="KW-0812">Transmembrane</keyword>
<dbReference type="InterPro" id="IPR001579">
    <property type="entry name" value="Glyco_hydro_18_chit_AS"/>
</dbReference>
<evidence type="ECO:0000313" key="13">
    <source>
        <dbReference type="Proteomes" id="UP000193560"/>
    </source>
</evidence>
<dbReference type="GO" id="GO:0000272">
    <property type="term" value="P:polysaccharide catabolic process"/>
    <property type="evidence" value="ECO:0007669"/>
    <property type="project" value="UniProtKB-KW"/>
</dbReference>
<dbReference type="Proteomes" id="UP000193560">
    <property type="component" value="Unassembled WGS sequence"/>
</dbReference>
<protein>
    <recommendedName>
        <fullName evidence="2">chitinase</fullName>
        <ecNumber evidence="2">3.2.1.14</ecNumber>
    </recommendedName>
</protein>
<evidence type="ECO:0000313" key="12">
    <source>
        <dbReference type="EMBL" id="ORZ17794.1"/>
    </source>
</evidence>
<dbReference type="GO" id="GO:0008843">
    <property type="term" value="F:endochitinase activity"/>
    <property type="evidence" value="ECO:0007669"/>
    <property type="project" value="UniProtKB-EC"/>
</dbReference>
<dbReference type="PANTHER" id="PTHR45708:SF49">
    <property type="entry name" value="ENDOCHITINASE"/>
    <property type="match status" value="1"/>
</dbReference>
<dbReference type="EMBL" id="MCGE01000009">
    <property type="protein sequence ID" value="ORZ17794.1"/>
    <property type="molecule type" value="Genomic_DNA"/>
</dbReference>
<dbReference type="STRING" id="90262.A0A1X2IJR5"/>
<name>A0A1X2IJR5_9FUNG</name>